<feature type="chain" id="PRO_5011498932" evidence="1">
    <location>
        <begin position="41"/>
        <end position="348"/>
    </location>
</feature>
<dbReference type="EMBL" id="FOSW01000007">
    <property type="protein sequence ID" value="SFL16275.1"/>
    <property type="molecule type" value="Genomic_DNA"/>
</dbReference>
<protein>
    <submittedName>
        <fullName evidence="2">Uncharacterized protein</fullName>
    </submittedName>
</protein>
<evidence type="ECO:0000313" key="2">
    <source>
        <dbReference type="EMBL" id="SFL16275.1"/>
    </source>
</evidence>
<evidence type="ECO:0000313" key="3">
    <source>
        <dbReference type="Proteomes" id="UP000199152"/>
    </source>
</evidence>
<keyword evidence="1" id="KW-0732">Signal</keyword>
<dbReference type="InParanoid" id="A0A1I4FE79"/>
<organism evidence="2 3">
    <name type="scientific">Geodermatophilus ruber</name>
    <dbReference type="NCBI Taxonomy" id="504800"/>
    <lineage>
        <taxon>Bacteria</taxon>
        <taxon>Bacillati</taxon>
        <taxon>Actinomycetota</taxon>
        <taxon>Actinomycetes</taxon>
        <taxon>Geodermatophilales</taxon>
        <taxon>Geodermatophilaceae</taxon>
        <taxon>Geodermatophilus</taxon>
    </lineage>
</organism>
<sequence>MRDRDPDRGRARRAGSRWRAALIALALAVPLAALASPAQAASSKACENGGYRLISSTGAVVARATDREVVTTVPAVTLGATFTVQGRYNQFVVRASDLALFDYAFTGAANRLDMTGGRFTPVWESKVPDHRGLALSSAVTVQMEDEDLVISRTGTGLSMKIQSKDCAQGGIFQMEPERGDGTATRIQHTLAPEAFYFDNPNFRARQGQYLGSECTSVETGPPSRFCVRVSPRVNIGNDVSSRFVARDSAQVADRVPQPECNTQAPVTPSVEHCGRVSVWDVASGGRMGFVTGEDSVEVANPPTECTSDCQAQNQVRGRLAVLGFPFPVPAGSRLVPPSAAPFAPITGP</sequence>
<keyword evidence="3" id="KW-1185">Reference proteome</keyword>
<gene>
    <name evidence="2" type="ORF">SAMN04488085_107125</name>
</gene>
<dbReference type="AlphaFoldDB" id="A0A1I4FE79"/>
<accession>A0A1I4FE79</accession>
<proteinExistence type="predicted"/>
<reference evidence="2 3" key="1">
    <citation type="submission" date="2016-10" db="EMBL/GenBank/DDBJ databases">
        <authorList>
            <person name="de Groot N.N."/>
        </authorList>
    </citation>
    <scope>NUCLEOTIDE SEQUENCE [LARGE SCALE GENOMIC DNA]</scope>
    <source>
        <strain evidence="2 3">DSM 45317</strain>
    </source>
</reference>
<evidence type="ECO:0000256" key="1">
    <source>
        <dbReference type="SAM" id="SignalP"/>
    </source>
</evidence>
<name>A0A1I4FE79_9ACTN</name>
<feature type="signal peptide" evidence="1">
    <location>
        <begin position="1"/>
        <end position="40"/>
    </location>
</feature>
<dbReference type="RefSeq" id="WP_218146232.1">
    <property type="nucleotide sequence ID" value="NZ_FOSW01000007.1"/>
</dbReference>
<dbReference type="Proteomes" id="UP000199152">
    <property type="component" value="Unassembled WGS sequence"/>
</dbReference>